<organism evidence="7 8">
    <name type="scientific">Botrimarina hoheduenensis</name>
    <dbReference type="NCBI Taxonomy" id="2528000"/>
    <lineage>
        <taxon>Bacteria</taxon>
        <taxon>Pseudomonadati</taxon>
        <taxon>Planctomycetota</taxon>
        <taxon>Planctomycetia</taxon>
        <taxon>Pirellulales</taxon>
        <taxon>Lacipirellulaceae</taxon>
        <taxon>Botrimarina</taxon>
    </lineage>
</organism>
<dbReference type="Proteomes" id="UP000318995">
    <property type="component" value="Unassembled WGS sequence"/>
</dbReference>
<gene>
    <name evidence="7" type="ORF">Pla111_01050</name>
</gene>
<name>A0A5C5WF09_9BACT</name>
<dbReference type="GO" id="GO:0043190">
    <property type="term" value="C:ATP-binding cassette (ABC) transporter complex"/>
    <property type="evidence" value="ECO:0007669"/>
    <property type="project" value="TreeGrafter"/>
</dbReference>
<keyword evidence="4 6" id="KW-1133">Transmembrane helix</keyword>
<evidence type="ECO:0000256" key="4">
    <source>
        <dbReference type="ARBA" id="ARBA00022989"/>
    </source>
</evidence>
<keyword evidence="8" id="KW-1185">Reference proteome</keyword>
<dbReference type="AlphaFoldDB" id="A0A5C5WF09"/>
<feature type="transmembrane region" description="Helical" evidence="6">
    <location>
        <begin position="335"/>
        <end position="354"/>
    </location>
</feature>
<comment type="subcellular location">
    <subcellularLocation>
        <location evidence="1">Cell membrane</location>
        <topology evidence="1">Multi-pass membrane protein</topology>
    </subcellularLocation>
</comment>
<evidence type="ECO:0000256" key="3">
    <source>
        <dbReference type="ARBA" id="ARBA00022692"/>
    </source>
</evidence>
<evidence type="ECO:0000256" key="5">
    <source>
        <dbReference type="ARBA" id="ARBA00023136"/>
    </source>
</evidence>
<dbReference type="PANTHER" id="PTHR33529">
    <property type="entry name" value="SLR0882 PROTEIN-RELATED"/>
    <property type="match status" value="1"/>
</dbReference>
<reference evidence="7 8" key="1">
    <citation type="submission" date="2019-02" db="EMBL/GenBank/DDBJ databases">
        <title>Deep-cultivation of Planctomycetes and their phenomic and genomic characterization uncovers novel biology.</title>
        <authorList>
            <person name="Wiegand S."/>
            <person name="Jogler M."/>
            <person name="Boedeker C."/>
            <person name="Pinto D."/>
            <person name="Vollmers J."/>
            <person name="Rivas-Marin E."/>
            <person name="Kohn T."/>
            <person name="Peeters S.H."/>
            <person name="Heuer A."/>
            <person name="Rast P."/>
            <person name="Oberbeckmann S."/>
            <person name="Bunk B."/>
            <person name="Jeske O."/>
            <person name="Meyerdierks A."/>
            <person name="Storesund J.E."/>
            <person name="Kallscheuer N."/>
            <person name="Luecker S."/>
            <person name="Lage O.M."/>
            <person name="Pohl T."/>
            <person name="Merkel B.J."/>
            <person name="Hornburger P."/>
            <person name="Mueller R.-W."/>
            <person name="Bruemmer F."/>
            <person name="Labrenz M."/>
            <person name="Spormann A.M."/>
            <person name="Op Den Camp H."/>
            <person name="Overmann J."/>
            <person name="Amann R."/>
            <person name="Jetten M.S.M."/>
            <person name="Mascher T."/>
            <person name="Medema M.H."/>
            <person name="Devos D.P."/>
            <person name="Kaster A.-K."/>
            <person name="Ovreas L."/>
            <person name="Rohde M."/>
            <person name="Galperin M.Y."/>
            <person name="Jogler C."/>
        </authorList>
    </citation>
    <scope>NUCLEOTIDE SEQUENCE [LARGE SCALE GENOMIC DNA]</scope>
    <source>
        <strain evidence="7 8">Pla111</strain>
    </source>
</reference>
<protein>
    <submittedName>
        <fullName evidence="7">Putative permease YjgP/YjgQ family protein</fullName>
    </submittedName>
</protein>
<dbReference type="PANTHER" id="PTHR33529:SF6">
    <property type="entry name" value="YJGP_YJGQ FAMILY PERMEASE"/>
    <property type="match status" value="1"/>
</dbReference>
<keyword evidence="2" id="KW-1003">Cell membrane</keyword>
<evidence type="ECO:0000256" key="6">
    <source>
        <dbReference type="SAM" id="Phobius"/>
    </source>
</evidence>
<evidence type="ECO:0000313" key="7">
    <source>
        <dbReference type="EMBL" id="TWT48342.1"/>
    </source>
</evidence>
<proteinExistence type="predicted"/>
<comment type="caution">
    <text evidence="7">The sequence shown here is derived from an EMBL/GenBank/DDBJ whole genome shotgun (WGS) entry which is preliminary data.</text>
</comment>
<feature type="transmembrane region" description="Helical" evidence="6">
    <location>
        <begin position="366"/>
        <end position="383"/>
    </location>
</feature>
<evidence type="ECO:0000313" key="8">
    <source>
        <dbReference type="Proteomes" id="UP000318995"/>
    </source>
</evidence>
<dbReference type="Pfam" id="PF03739">
    <property type="entry name" value="LptF_LptG"/>
    <property type="match status" value="1"/>
</dbReference>
<accession>A0A5C5WF09</accession>
<dbReference type="InterPro" id="IPR005495">
    <property type="entry name" value="LptG/LptF_permease"/>
</dbReference>
<feature type="transmembrane region" description="Helical" evidence="6">
    <location>
        <begin position="12"/>
        <end position="32"/>
    </location>
</feature>
<keyword evidence="5 6" id="KW-0472">Membrane</keyword>
<evidence type="ECO:0000256" key="1">
    <source>
        <dbReference type="ARBA" id="ARBA00004651"/>
    </source>
</evidence>
<sequence>MRILTRYIIVELLQVFFLTLAGLTALIFLALVGREAINKGLGLGPLLRMAPYLVPQAMQFAVPGTMLLATTSVYGRLSAFNEVVALKSMGISPWKIIGPTLIVAAATSFVAVGVNDLAVSWGRLGVQRVFVESLEEVIYGQLRLHRSYVAEGVRINVVDVRDRLLIRPTLTVQGKGGREPITISAAAAEMRSIPAEQKLQVAFRDLDVEGPIKYADPSVFVHEIDLAELFDEADSRSPSNYALAEIGAERAEMRRQTDLAQRDHAAQQMLGLMTGDTSRLGVAEREQNARLIGELHYRERRLSVEPFRRWANGFSCLCFVMVGAPMAILRQKGEFLASFFLCFLPILLVYYPLLIVSVDHAKAGDISPAAVWIGNLVLALWGLSMMRRVARH</sequence>
<dbReference type="GO" id="GO:0015920">
    <property type="term" value="P:lipopolysaccharide transport"/>
    <property type="evidence" value="ECO:0007669"/>
    <property type="project" value="TreeGrafter"/>
</dbReference>
<feature type="transmembrane region" description="Helical" evidence="6">
    <location>
        <begin position="310"/>
        <end position="328"/>
    </location>
</feature>
<keyword evidence="3 6" id="KW-0812">Transmembrane</keyword>
<evidence type="ECO:0000256" key="2">
    <source>
        <dbReference type="ARBA" id="ARBA00022475"/>
    </source>
</evidence>
<dbReference type="EMBL" id="SJPH01000001">
    <property type="protein sequence ID" value="TWT48342.1"/>
    <property type="molecule type" value="Genomic_DNA"/>
</dbReference>
<dbReference type="RefSeq" id="WP_197524633.1">
    <property type="nucleotide sequence ID" value="NZ_SJPH01000001.1"/>
</dbReference>